<feature type="domain" description="PLD phosphodiesterase" evidence="12">
    <location>
        <begin position="128"/>
        <end position="154"/>
    </location>
</feature>
<keyword evidence="6" id="KW-0677">Repeat</keyword>
<dbReference type="EC" id="2.7.8.5" evidence="11"/>
<dbReference type="Gene3D" id="3.30.870.10">
    <property type="entry name" value="Endonuclease Chain A"/>
    <property type="match status" value="2"/>
</dbReference>
<keyword evidence="11" id="KW-0496">Mitochondrion</keyword>
<dbReference type="SMR" id="Q9BL79"/>
<keyword evidence="5 11" id="KW-0808">Transferase</keyword>
<proteinExistence type="evidence at protein level"/>
<dbReference type="Proteomes" id="UP000001940">
    <property type="component" value="Chromosome I"/>
</dbReference>
<dbReference type="FunCoup" id="Q9BL79">
    <property type="interactions" value="2746"/>
</dbReference>
<dbReference type="HOGENOM" id="CLU_030471_1_2_1"/>
<keyword evidence="4 11" id="KW-0444">Lipid biosynthesis</keyword>
<dbReference type="CTD" id="171594"/>
<dbReference type="PIRSF" id="PIRSF000850">
    <property type="entry name" value="Phospholipase_D_PSS"/>
    <property type="match status" value="1"/>
</dbReference>
<dbReference type="AlphaFoldDB" id="Q9BL79"/>
<keyword evidence="14" id="KW-1185">Reference proteome</keyword>
<dbReference type="GO" id="GO:0032049">
    <property type="term" value="P:cardiolipin biosynthetic process"/>
    <property type="evidence" value="ECO:0000318"/>
    <property type="project" value="GO_Central"/>
</dbReference>
<dbReference type="InParanoid" id="Q9BL79"/>
<keyword evidence="11" id="KW-0547">Nucleotide-binding</keyword>
<dbReference type="eggNOG" id="KOG3964">
    <property type="taxonomic scope" value="Eukaryota"/>
</dbReference>
<evidence type="ECO:0000256" key="1">
    <source>
        <dbReference type="ARBA" id="ARBA00003537"/>
    </source>
</evidence>
<evidence type="ECO:0000259" key="12">
    <source>
        <dbReference type="PROSITE" id="PS50035"/>
    </source>
</evidence>
<dbReference type="PANTHER" id="PTHR12586">
    <property type="entry name" value="CDP-DIACYLGLYCEROL--SERINE O-PHOSPHATIDYLTRANSFERASE"/>
    <property type="match status" value="1"/>
</dbReference>
<dbReference type="PhylomeDB" id="Q9BL79"/>
<evidence type="ECO:0000313" key="15">
    <source>
        <dbReference type="WormBase" id="Y48G1C.4a"/>
    </source>
</evidence>
<dbReference type="SUPFAM" id="SSF56024">
    <property type="entry name" value="Phospholipase D/nuclease"/>
    <property type="match status" value="2"/>
</dbReference>
<dbReference type="OMA" id="HKCLAQC"/>
<dbReference type="GeneID" id="171594"/>
<dbReference type="PROSITE" id="PS50035">
    <property type="entry name" value="PLD"/>
    <property type="match status" value="1"/>
</dbReference>
<dbReference type="AGR" id="WB:WBGene00021677"/>
<dbReference type="IntAct" id="Q9BL79">
    <property type="interactions" value="1"/>
</dbReference>
<dbReference type="RefSeq" id="NP_490666.2">
    <property type="nucleotide sequence ID" value="NM_058265.4"/>
</dbReference>
<dbReference type="InterPro" id="IPR016270">
    <property type="entry name" value="PGS1"/>
</dbReference>
<dbReference type="STRING" id="6239.Y48G1C.4a.1"/>
<evidence type="ECO:0000256" key="5">
    <source>
        <dbReference type="ARBA" id="ARBA00022679"/>
    </source>
</evidence>
<comment type="subcellular location">
    <subcellularLocation>
        <location evidence="11">Mitochondrion</location>
    </subcellularLocation>
</comment>
<dbReference type="CDD" id="cd09137">
    <property type="entry name" value="PLDc_PGS1_euk_2"/>
    <property type="match status" value="1"/>
</dbReference>
<evidence type="ECO:0000256" key="6">
    <source>
        <dbReference type="ARBA" id="ARBA00022737"/>
    </source>
</evidence>
<dbReference type="CDD" id="cd09135">
    <property type="entry name" value="PLDc_PGS1_euk_1"/>
    <property type="match status" value="1"/>
</dbReference>
<dbReference type="PANTHER" id="PTHR12586:SF1">
    <property type="entry name" value="CDP-DIACYLGLYCEROL--GLYCEROL-3-PHOSPHATE 3-PHOSPHATIDYLTRANSFERASE, MITOCHONDRIAL"/>
    <property type="match status" value="1"/>
</dbReference>
<reference evidence="13 14" key="1">
    <citation type="journal article" date="1998" name="Science">
        <title>Genome sequence of the nematode C. elegans: a platform for investigating biology.</title>
        <authorList>
            <consortium name="The C. elegans sequencing consortium"/>
            <person name="Sulson J.E."/>
            <person name="Waterston R."/>
        </authorList>
    </citation>
    <scope>NUCLEOTIDE SEQUENCE [LARGE SCALE GENOMIC DNA]</scope>
    <source>
        <strain evidence="13 14">Bristol N2</strain>
    </source>
</reference>
<gene>
    <name evidence="13 15" type="primary">pgs-1</name>
    <name evidence="13" type="ORF">CELE_Y48G1C.4</name>
    <name evidence="15" type="ORF">Y48G1C.4</name>
</gene>
<dbReference type="PeptideAtlas" id="Q9BL79"/>
<comment type="similarity">
    <text evidence="3 11">Belongs to the CDP-alcohol phosphatidyltransferase class-II family.</text>
</comment>
<evidence type="ECO:0007829" key="16">
    <source>
        <dbReference type="PeptideAtlas" id="Q9BL79"/>
    </source>
</evidence>
<name>Q9BL79_CAEEL</name>
<dbReference type="MINT" id="Q9BL79"/>
<dbReference type="UCSC" id="Y48G1C.4">
    <property type="organism name" value="c. elegans"/>
</dbReference>
<comment type="catalytic activity">
    <reaction evidence="10 11">
        <text>a CDP-1,2-diacyl-sn-glycerol + sn-glycerol 3-phosphate = a 1,2-diacyl-sn-glycero-3-phospho-(1'-sn-glycero-3'-phosphate) + CMP + H(+)</text>
        <dbReference type="Rhea" id="RHEA:12593"/>
        <dbReference type="ChEBI" id="CHEBI:15378"/>
        <dbReference type="ChEBI" id="CHEBI:57597"/>
        <dbReference type="ChEBI" id="CHEBI:58332"/>
        <dbReference type="ChEBI" id="CHEBI:60110"/>
        <dbReference type="ChEBI" id="CHEBI:60377"/>
        <dbReference type="EC" id="2.7.8.5"/>
    </reaction>
</comment>
<keyword evidence="8 11" id="KW-0594">Phospholipid biosynthesis</keyword>
<keyword evidence="7 11" id="KW-0443">Lipid metabolism</keyword>
<evidence type="ECO:0000256" key="7">
    <source>
        <dbReference type="ARBA" id="ARBA00023098"/>
    </source>
</evidence>
<dbReference type="EMBL" id="BX284601">
    <property type="protein sequence ID" value="CCD71724.1"/>
    <property type="molecule type" value="Genomic_DNA"/>
</dbReference>
<comment type="pathway">
    <text evidence="2 11">Phospholipid metabolism; phosphatidylglycerol biosynthesis; phosphatidylglycerol from CDP-diacylglycerol: step 1/2.</text>
</comment>
<dbReference type="Pfam" id="PF00614">
    <property type="entry name" value="PLDc"/>
    <property type="match status" value="1"/>
</dbReference>
<evidence type="ECO:0000256" key="10">
    <source>
        <dbReference type="ARBA" id="ARBA00048586"/>
    </source>
</evidence>
<dbReference type="UniPathway" id="UPA00084">
    <property type="reaction ID" value="UER00503"/>
</dbReference>
<evidence type="ECO:0000256" key="11">
    <source>
        <dbReference type="RuleBase" id="RU365024"/>
    </source>
</evidence>
<evidence type="ECO:0000313" key="13">
    <source>
        <dbReference type="EMBL" id="CCD71724.1"/>
    </source>
</evidence>
<dbReference type="Bgee" id="WBGene00021677">
    <property type="expression patterns" value="Expressed in germ line (C elegans) and 4 other cell types or tissues"/>
</dbReference>
<comment type="function">
    <text evidence="1 11">Functions in the biosynthesis of the anionic phospholipids phosphatidylglycerol and cardiolipin.</text>
</comment>
<dbReference type="PaxDb" id="6239-Y48G1C.4"/>
<dbReference type="GO" id="GO:0005524">
    <property type="term" value="F:ATP binding"/>
    <property type="evidence" value="ECO:0007669"/>
    <property type="project" value="UniProtKB-KW"/>
</dbReference>
<evidence type="ECO:0000256" key="8">
    <source>
        <dbReference type="ARBA" id="ARBA00023209"/>
    </source>
</evidence>
<accession>Q9BL79</accession>
<dbReference type="InterPro" id="IPR001736">
    <property type="entry name" value="PLipase_D/transphosphatidylase"/>
</dbReference>
<keyword evidence="16" id="KW-1267">Proteomics identification</keyword>
<sequence length="446" mass="51701">MEIPDPELPGIPIDPQDLEILDTPTRFYEKLLELTASTERRLALCSLYLGEGDLEKNLIAAIRERSEKSEIEVTILLDFLRGTRTNSSGESSVTVLKPISEKSKIYLFHTPELSGLVKRVLPQRADEIIGLQHMKLYIFDDNVLISGANLSDSYFTNRTDRYFLFRNCKPLADFFHEIINVVADSSFIVENEQLVPSPKCDVHPYLGSAHLYREMLKTRVNRVIEKYKESRKTSSNCMSADTWIYPVLQMGLLGIHQEFEFLQKLFSLKNPELKMTMASGYFNFIRDYEESILKEGDYHLDILTASPFANGFFESNGFSKYIPPLYSNISDQFLRKREINGRLNVKMFEYRREEWTFHAKGLWAEHNNQLMTLIGSSNYGYRSVHRDLEAQVMVVTRNPTLIDRLKDEKNLLFEYSSILDMAALQQPEHHIPPLVRVISRLIRSFL</sequence>
<dbReference type="GO" id="GO:0008444">
    <property type="term" value="F:CDP-diacylglycerol-glycerol-3-phosphate 3-phosphatidyltransferase activity"/>
    <property type="evidence" value="ECO:0000250"/>
    <property type="project" value="WormBase"/>
</dbReference>
<protein>
    <recommendedName>
        <fullName evidence="11">CDP-diacylglycerol--glycerol-3-phosphate 3-phosphatidyltransferase</fullName>
        <ecNumber evidence="11">2.7.8.5</ecNumber>
    </recommendedName>
</protein>
<evidence type="ECO:0000256" key="4">
    <source>
        <dbReference type="ARBA" id="ARBA00022516"/>
    </source>
</evidence>
<keyword evidence="11" id="KW-0067">ATP-binding</keyword>
<dbReference type="GO" id="GO:0042127">
    <property type="term" value="P:regulation of cell population proliferation"/>
    <property type="evidence" value="ECO:0000315"/>
    <property type="project" value="WormBase"/>
</dbReference>
<keyword evidence="9 11" id="KW-1208">Phospholipid metabolism</keyword>
<dbReference type="ExpressionAtlas" id="Q9BL79">
    <property type="expression patterns" value="baseline"/>
</dbReference>
<dbReference type="GO" id="GO:0005739">
    <property type="term" value="C:mitochondrion"/>
    <property type="evidence" value="ECO:0000250"/>
    <property type="project" value="WormBase"/>
</dbReference>
<dbReference type="GO" id="GO:0051881">
    <property type="term" value="P:regulation of mitochondrial membrane potential"/>
    <property type="evidence" value="ECO:0000315"/>
    <property type="project" value="WormBase"/>
</dbReference>
<dbReference type="WormBase" id="Y48G1C.4a">
    <property type="protein sequence ID" value="CE30021"/>
    <property type="gene ID" value="WBGene00021677"/>
    <property type="gene designation" value="pgs-1"/>
</dbReference>
<evidence type="ECO:0000256" key="3">
    <source>
        <dbReference type="ARBA" id="ARBA00010682"/>
    </source>
</evidence>
<dbReference type="GO" id="GO:0006655">
    <property type="term" value="P:phosphatidylglycerol biosynthetic process"/>
    <property type="evidence" value="ECO:0000250"/>
    <property type="project" value="WormBase"/>
</dbReference>
<dbReference type="OrthoDB" id="10250191at2759"/>
<dbReference type="SMART" id="SM00155">
    <property type="entry name" value="PLDc"/>
    <property type="match status" value="2"/>
</dbReference>
<evidence type="ECO:0000313" key="14">
    <source>
        <dbReference type="Proteomes" id="UP000001940"/>
    </source>
</evidence>
<evidence type="ECO:0000256" key="2">
    <source>
        <dbReference type="ARBA" id="ARBA00005042"/>
    </source>
</evidence>
<organism evidence="13 14">
    <name type="scientific">Caenorhabditis elegans</name>
    <dbReference type="NCBI Taxonomy" id="6239"/>
    <lineage>
        <taxon>Eukaryota</taxon>
        <taxon>Metazoa</taxon>
        <taxon>Ecdysozoa</taxon>
        <taxon>Nematoda</taxon>
        <taxon>Chromadorea</taxon>
        <taxon>Rhabditida</taxon>
        <taxon>Rhabditina</taxon>
        <taxon>Rhabditomorpha</taxon>
        <taxon>Rhabditoidea</taxon>
        <taxon>Rhabditidae</taxon>
        <taxon>Peloderinae</taxon>
        <taxon>Caenorhabditis</taxon>
    </lineage>
</organism>
<evidence type="ECO:0000256" key="9">
    <source>
        <dbReference type="ARBA" id="ARBA00023264"/>
    </source>
</evidence>